<sequence length="134" mass="15142">MLSSMRPFALHPYSLAGLRVRRNIHARHLHYIPRTKRLRHFVPKMPPSSPILPRLHESTLAYLHVAHTSRGQHGLHVQSCFGAVIGILSPRYVQSSSTTKTERVQAMAPRVIPTTRAWDGPNPGMDSVSRACHW</sequence>
<dbReference type="Proteomes" id="UP000799757">
    <property type="component" value="Unassembled WGS sequence"/>
</dbReference>
<accession>A0A6A6WQ08</accession>
<organism evidence="1 2">
    <name type="scientific">Melanomma pulvis-pyrius CBS 109.77</name>
    <dbReference type="NCBI Taxonomy" id="1314802"/>
    <lineage>
        <taxon>Eukaryota</taxon>
        <taxon>Fungi</taxon>
        <taxon>Dikarya</taxon>
        <taxon>Ascomycota</taxon>
        <taxon>Pezizomycotina</taxon>
        <taxon>Dothideomycetes</taxon>
        <taxon>Pleosporomycetidae</taxon>
        <taxon>Pleosporales</taxon>
        <taxon>Melanommataceae</taxon>
        <taxon>Melanomma</taxon>
    </lineage>
</organism>
<protein>
    <submittedName>
        <fullName evidence="1">Uncharacterized protein</fullName>
    </submittedName>
</protein>
<gene>
    <name evidence="1" type="ORF">K505DRAFT_151527</name>
</gene>
<dbReference type="AlphaFoldDB" id="A0A6A6WQ08"/>
<evidence type="ECO:0000313" key="1">
    <source>
        <dbReference type="EMBL" id="KAF2786180.1"/>
    </source>
</evidence>
<reference evidence="1" key="1">
    <citation type="journal article" date="2020" name="Stud. Mycol.">
        <title>101 Dothideomycetes genomes: a test case for predicting lifestyles and emergence of pathogens.</title>
        <authorList>
            <person name="Haridas S."/>
            <person name="Albert R."/>
            <person name="Binder M."/>
            <person name="Bloem J."/>
            <person name="Labutti K."/>
            <person name="Salamov A."/>
            <person name="Andreopoulos B."/>
            <person name="Baker S."/>
            <person name="Barry K."/>
            <person name="Bills G."/>
            <person name="Bluhm B."/>
            <person name="Cannon C."/>
            <person name="Castanera R."/>
            <person name="Culley D."/>
            <person name="Daum C."/>
            <person name="Ezra D."/>
            <person name="Gonzalez J."/>
            <person name="Henrissat B."/>
            <person name="Kuo A."/>
            <person name="Liang C."/>
            <person name="Lipzen A."/>
            <person name="Lutzoni F."/>
            <person name="Magnuson J."/>
            <person name="Mondo S."/>
            <person name="Nolan M."/>
            <person name="Ohm R."/>
            <person name="Pangilinan J."/>
            <person name="Park H.-J."/>
            <person name="Ramirez L."/>
            <person name="Alfaro M."/>
            <person name="Sun H."/>
            <person name="Tritt A."/>
            <person name="Yoshinaga Y."/>
            <person name="Zwiers L.-H."/>
            <person name="Turgeon B."/>
            <person name="Goodwin S."/>
            <person name="Spatafora J."/>
            <person name="Crous P."/>
            <person name="Grigoriev I."/>
        </authorList>
    </citation>
    <scope>NUCLEOTIDE SEQUENCE</scope>
    <source>
        <strain evidence="1">CBS 109.77</strain>
    </source>
</reference>
<dbReference type="EMBL" id="MU002528">
    <property type="protein sequence ID" value="KAF2786180.1"/>
    <property type="molecule type" value="Genomic_DNA"/>
</dbReference>
<proteinExistence type="predicted"/>
<keyword evidence="2" id="KW-1185">Reference proteome</keyword>
<name>A0A6A6WQ08_9PLEO</name>
<evidence type="ECO:0000313" key="2">
    <source>
        <dbReference type="Proteomes" id="UP000799757"/>
    </source>
</evidence>